<dbReference type="PANTHER" id="PTHR18945">
    <property type="entry name" value="NEUROTRANSMITTER GATED ION CHANNEL"/>
    <property type="match status" value="1"/>
</dbReference>
<reference evidence="2 4" key="2">
    <citation type="journal article" date="2013" name="Nature">
        <title>Insights into bilaterian evolution from three spiralian genomes.</title>
        <authorList>
            <person name="Simakov O."/>
            <person name="Marletaz F."/>
            <person name="Cho S.J."/>
            <person name="Edsinger-Gonzales E."/>
            <person name="Havlak P."/>
            <person name="Hellsten U."/>
            <person name="Kuo D.H."/>
            <person name="Larsson T."/>
            <person name="Lv J."/>
            <person name="Arendt D."/>
            <person name="Savage R."/>
            <person name="Osoegawa K."/>
            <person name="de Jong P."/>
            <person name="Grimwood J."/>
            <person name="Chapman J.A."/>
            <person name="Shapiro H."/>
            <person name="Aerts A."/>
            <person name="Otillar R.P."/>
            <person name="Terry A.Y."/>
            <person name="Boore J.L."/>
            <person name="Grigoriev I.V."/>
            <person name="Lindberg D.R."/>
            <person name="Seaver E.C."/>
            <person name="Weisblat D.A."/>
            <person name="Putnam N.H."/>
            <person name="Rokhsar D.S."/>
        </authorList>
    </citation>
    <scope>NUCLEOTIDE SEQUENCE</scope>
</reference>
<reference evidence="4" key="1">
    <citation type="submission" date="2012-12" db="EMBL/GenBank/DDBJ databases">
        <authorList>
            <person name="Hellsten U."/>
            <person name="Grimwood J."/>
            <person name="Chapman J.A."/>
            <person name="Shapiro H."/>
            <person name="Aerts A."/>
            <person name="Otillar R.P."/>
            <person name="Terry A.Y."/>
            <person name="Boore J.L."/>
            <person name="Simakov O."/>
            <person name="Marletaz F."/>
            <person name="Cho S.-J."/>
            <person name="Edsinger-Gonzales E."/>
            <person name="Havlak P."/>
            <person name="Kuo D.-H."/>
            <person name="Larsson T."/>
            <person name="Lv J."/>
            <person name="Arendt D."/>
            <person name="Savage R."/>
            <person name="Osoegawa K."/>
            <person name="de Jong P."/>
            <person name="Lindberg D.R."/>
            <person name="Seaver E.C."/>
            <person name="Weisblat D.A."/>
            <person name="Putnam N.H."/>
            <person name="Grigoriev I.V."/>
            <person name="Rokhsar D.S."/>
        </authorList>
    </citation>
    <scope>NUCLEOTIDE SEQUENCE</scope>
</reference>
<dbReference type="Gene3D" id="2.70.170.10">
    <property type="entry name" value="Neurotransmitter-gated ion-channel ligand-binding domain"/>
    <property type="match status" value="1"/>
</dbReference>
<dbReference type="OrthoDB" id="5975154at2759"/>
<protein>
    <recommendedName>
        <fullName evidence="1">Neurotransmitter-gated ion-channel ligand-binding domain-containing protein</fullName>
    </recommendedName>
</protein>
<evidence type="ECO:0000313" key="2">
    <source>
        <dbReference type="EMBL" id="ESN93687.1"/>
    </source>
</evidence>
<keyword evidence="4" id="KW-1185">Reference proteome</keyword>
<dbReference type="SUPFAM" id="SSF63712">
    <property type="entry name" value="Nicotinic receptor ligand binding domain-like"/>
    <property type="match status" value="1"/>
</dbReference>
<reference evidence="3" key="3">
    <citation type="submission" date="2015-06" db="UniProtKB">
        <authorList>
            <consortium name="EnsemblMetazoa"/>
        </authorList>
    </citation>
    <scope>IDENTIFICATION</scope>
</reference>
<dbReference type="RefSeq" id="XP_009028317.1">
    <property type="nucleotide sequence ID" value="XM_009030069.1"/>
</dbReference>
<dbReference type="eggNOG" id="KOG3645">
    <property type="taxonomic scope" value="Eukaryota"/>
</dbReference>
<dbReference type="InterPro" id="IPR006201">
    <property type="entry name" value="Neur_channel"/>
</dbReference>
<dbReference type="GO" id="GO:0004888">
    <property type="term" value="F:transmembrane signaling receptor activity"/>
    <property type="evidence" value="ECO:0007669"/>
    <property type="project" value="InterPro"/>
</dbReference>
<organism evidence="3 4">
    <name type="scientific">Helobdella robusta</name>
    <name type="common">Californian leech</name>
    <dbReference type="NCBI Taxonomy" id="6412"/>
    <lineage>
        <taxon>Eukaryota</taxon>
        <taxon>Metazoa</taxon>
        <taxon>Spiralia</taxon>
        <taxon>Lophotrochozoa</taxon>
        <taxon>Annelida</taxon>
        <taxon>Clitellata</taxon>
        <taxon>Hirudinea</taxon>
        <taxon>Rhynchobdellida</taxon>
        <taxon>Glossiphoniidae</taxon>
        <taxon>Helobdella</taxon>
    </lineage>
</organism>
<dbReference type="InterPro" id="IPR006202">
    <property type="entry name" value="Neur_chan_lig-bd"/>
</dbReference>
<dbReference type="AlphaFoldDB" id="T1EHP1"/>
<dbReference type="STRING" id="6412.T1EHP1"/>
<dbReference type="OMA" id="VWSKYRW"/>
<dbReference type="EnsemblMetazoa" id="HelroT128610">
    <property type="protein sequence ID" value="HelroP128610"/>
    <property type="gene ID" value="HelroG128610"/>
</dbReference>
<evidence type="ECO:0000313" key="4">
    <source>
        <dbReference type="Proteomes" id="UP000015101"/>
    </source>
</evidence>
<dbReference type="EMBL" id="KB097599">
    <property type="protein sequence ID" value="ESN93687.1"/>
    <property type="molecule type" value="Genomic_DNA"/>
</dbReference>
<evidence type="ECO:0000313" key="3">
    <source>
        <dbReference type="EnsemblMetazoa" id="HelroP128610"/>
    </source>
</evidence>
<dbReference type="KEGG" id="hro:HELRODRAFT_128610"/>
<dbReference type="GeneID" id="20196091"/>
<dbReference type="Pfam" id="PF02931">
    <property type="entry name" value="Neur_chan_LBD"/>
    <property type="match status" value="1"/>
</dbReference>
<proteinExistence type="predicted"/>
<name>T1EHP1_HELRO</name>
<dbReference type="GO" id="GO:0016020">
    <property type="term" value="C:membrane"/>
    <property type="evidence" value="ECO:0007669"/>
    <property type="project" value="InterPro"/>
</dbReference>
<dbReference type="GO" id="GO:0005230">
    <property type="term" value="F:extracellular ligand-gated monoatomic ion channel activity"/>
    <property type="evidence" value="ECO:0007669"/>
    <property type="project" value="InterPro"/>
</dbReference>
<dbReference type="InterPro" id="IPR036734">
    <property type="entry name" value="Neur_chan_lig-bd_sf"/>
</dbReference>
<sequence length="51" mass="6120">DEKNQVLTTNVWSKYRWNDLLLRWDPKDFGGIELVRVPSSKIWTPDIVLYN</sequence>
<dbReference type="Proteomes" id="UP000015101">
    <property type="component" value="Unassembled WGS sequence"/>
</dbReference>
<dbReference type="InParanoid" id="T1EHP1"/>
<evidence type="ECO:0000259" key="1">
    <source>
        <dbReference type="Pfam" id="PF02931"/>
    </source>
</evidence>
<feature type="domain" description="Neurotransmitter-gated ion-channel ligand-binding" evidence="1">
    <location>
        <begin position="1"/>
        <end position="51"/>
    </location>
</feature>
<dbReference type="EMBL" id="AMQM01007354">
    <property type="status" value="NOT_ANNOTATED_CDS"/>
    <property type="molecule type" value="Genomic_DNA"/>
</dbReference>
<gene>
    <name evidence="3" type="primary">20196091</name>
    <name evidence="2" type="ORF">HELRODRAFT_128610</name>
</gene>
<accession>T1EHP1</accession>
<dbReference type="HOGENOM" id="CLU_210566_0_0_1"/>
<dbReference type="CTD" id="20196091"/>